<protein>
    <submittedName>
        <fullName evidence="2">Uncharacterized protein</fullName>
    </submittedName>
</protein>
<evidence type="ECO:0000313" key="3">
    <source>
        <dbReference type="Proteomes" id="UP000240429"/>
    </source>
</evidence>
<keyword evidence="3" id="KW-1185">Reference proteome</keyword>
<proteinExistence type="predicted"/>
<evidence type="ECO:0000313" key="2">
    <source>
        <dbReference type="EMBL" id="PSM37279.1"/>
    </source>
</evidence>
<comment type="caution">
    <text evidence="2">The sequence shown here is derived from an EMBL/GenBank/DDBJ whole genome shotgun (WGS) entry which is preliminary data.</text>
</comment>
<sequence length="85" mass="9153">MNELVSLLGDPSTAGGLMMVIGPSLVVVLLFEELFTLCGTRPSAMPSWTSCVGGHWRVLPWWSACARTSMNVVTRSREVAICTAP</sequence>
<keyword evidence="1" id="KW-0812">Transmembrane</keyword>
<feature type="transmembrane region" description="Helical" evidence="1">
    <location>
        <begin position="12"/>
        <end position="31"/>
    </location>
</feature>
<reference evidence="2 3" key="1">
    <citation type="submission" date="2018-03" db="EMBL/GenBank/DDBJ databases">
        <title>Streptomyces dioscori sp. nov., a novel endophytic actinobacterium isolated from bulbil of Dioscorea bulbifera L.</title>
        <authorList>
            <person name="Zhikuan W."/>
        </authorList>
    </citation>
    <scope>NUCLEOTIDE SEQUENCE [LARGE SCALE GENOMIC DNA]</scope>
    <source>
        <strain evidence="2 3">A217</strain>
    </source>
</reference>
<name>A0A2P8PTF9_9ACTN</name>
<gene>
    <name evidence="2" type="ORF">C6Y14_43240</name>
</gene>
<evidence type="ECO:0000256" key="1">
    <source>
        <dbReference type="SAM" id="Phobius"/>
    </source>
</evidence>
<dbReference type="EMBL" id="PYBJ01000044">
    <property type="protein sequence ID" value="PSM37279.1"/>
    <property type="molecule type" value="Genomic_DNA"/>
</dbReference>
<organism evidence="2 3">
    <name type="scientific">Streptomyces dioscori</name>
    <dbReference type="NCBI Taxonomy" id="2109333"/>
    <lineage>
        <taxon>Bacteria</taxon>
        <taxon>Bacillati</taxon>
        <taxon>Actinomycetota</taxon>
        <taxon>Actinomycetes</taxon>
        <taxon>Kitasatosporales</taxon>
        <taxon>Streptomycetaceae</taxon>
        <taxon>Streptomyces</taxon>
        <taxon>Streptomyces aurantiacus group</taxon>
    </lineage>
</organism>
<accession>A0A2P8PTF9</accession>
<keyword evidence="1" id="KW-0472">Membrane</keyword>
<dbReference type="AlphaFoldDB" id="A0A2P8PTF9"/>
<dbReference type="Proteomes" id="UP000240429">
    <property type="component" value="Unassembled WGS sequence"/>
</dbReference>
<keyword evidence="1" id="KW-1133">Transmembrane helix</keyword>